<evidence type="ECO:0000313" key="2">
    <source>
        <dbReference type="EMBL" id="EMR68536.1"/>
    </source>
</evidence>
<organism evidence="2 3">
    <name type="scientific">Eutypa lata (strain UCR-EL1)</name>
    <name type="common">Grapevine dieback disease fungus</name>
    <name type="synonym">Eutypa armeniacae</name>
    <dbReference type="NCBI Taxonomy" id="1287681"/>
    <lineage>
        <taxon>Eukaryota</taxon>
        <taxon>Fungi</taxon>
        <taxon>Dikarya</taxon>
        <taxon>Ascomycota</taxon>
        <taxon>Pezizomycotina</taxon>
        <taxon>Sordariomycetes</taxon>
        <taxon>Xylariomycetidae</taxon>
        <taxon>Xylariales</taxon>
        <taxon>Diatrypaceae</taxon>
        <taxon>Eutypa</taxon>
    </lineage>
</organism>
<gene>
    <name evidence="2" type="ORF">UCREL1_4453</name>
</gene>
<protein>
    <submittedName>
        <fullName evidence="2">Putative proteophosphoglycan ppg4 protein</fullName>
    </submittedName>
</protein>
<feature type="signal peptide" evidence="1">
    <location>
        <begin position="1"/>
        <end position="27"/>
    </location>
</feature>
<evidence type="ECO:0000256" key="1">
    <source>
        <dbReference type="SAM" id="SignalP"/>
    </source>
</evidence>
<keyword evidence="3" id="KW-1185">Reference proteome</keyword>
<dbReference type="Proteomes" id="UP000012174">
    <property type="component" value="Unassembled WGS sequence"/>
</dbReference>
<keyword evidence="1" id="KW-0732">Signal</keyword>
<dbReference type="EMBL" id="KB706225">
    <property type="protein sequence ID" value="EMR68536.1"/>
    <property type="molecule type" value="Genomic_DNA"/>
</dbReference>
<sequence length="410" mass="44780">MRSNSIFSPRGCALTGLLLFSGAAVRAQMKVDSFDGAVTDAELQSFNDFVATLEPGESNAGNEWAQGHSGEHTKAMGLVYLMAGQQATLDEMLRFCDAVLSERNDLADAPVGQHEVWTGGVDPVWPNNLDQSPVETGGEQGDPVGHLASCAYLILKTDDLHDQEVTMGDPHHYGATYLERAKTYLEEADVAMSDHILKSLLDLSDNNRMYFAKDSPYMGGKPVPWNQQMMFNYAFQNLRAAHHLLADNSTLEKTYESTMAASLDWFFNGGGVRTATSDAGNPVYDWGYTIPKTSGEDSNHGALDVAGFSRAYIDGSYGLTEGMMEPFANTFVDVMTLSGGQWAGNVEGENGDGHASPTDYVRGGYLFLAEFRPDAYDDMMSADLQVGKTTKSTDQFSRFLWVKHQLANAK</sequence>
<dbReference type="OrthoDB" id="2538079at2759"/>
<dbReference type="KEGG" id="ela:UCREL1_4453"/>
<dbReference type="OMA" id="GDPHHYG"/>
<accession>M7TF27</accession>
<evidence type="ECO:0000313" key="3">
    <source>
        <dbReference type="Proteomes" id="UP000012174"/>
    </source>
</evidence>
<dbReference type="eggNOG" id="ENOG502SV6V">
    <property type="taxonomic scope" value="Eukaryota"/>
</dbReference>
<reference evidence="3" key="1">
    <citation type="journal article" date="2013" name="Genome Announc.">
        <title>Draft genome sequence of the grapevine dieback fungus Eutypa lata UCR-EL1.</title>
        <authorList>
            <person name="Blanco-Ulate B."/>
            <person name="Rolshausen P.E."/>
            <person name="Cantu D."/>
        </authorList>
    </citation>
    <scope>NUCLEOTIDE SEQUENCE [LARGE SCALE GENOMIC DNA]</scope>
    <source>
        <strain evidence="3">UCR-EL1</strain>
    </source>
</reference>
<dbReference type="AlphaFoldDB" id="M7TF27"/>
<name>M7TF27_EUTLA</name>
<proteinExistence type="predicted"/>
<dbReference type="HOGENOM" id="CLU_670906_0_0_1"/>
<feature type="chain" id="PRO_5004085558" evidence="1">
    <location>
        <begin position="28"/>
        <end position="410"/>
    </location>
</feature>